<proteinExistence type="predicted"/>
<organism evidence="2">
    <name type="scientific">marine sediment metagenome</name>
    <dbReference type="NCBI Taxonomy" id="412755"/>
    <lineage>
        <taxon>unclassified sequences</taxon>
        <taxon>metagenomes</taxon>
        <taxon>ecological metagenomes</taxon>
    </lineage>
</organism>
<feature type="compositionally biased region" description="Basic and acidic residues" evidence="1">
    <location>
        <begin position="122"/>
        <end position="137"/>
    </location>
</feature>
<evidence type="ECO:0000313" key="2">
    <source>
        <dbReference type="EMBL" id="KKN04204.1"/>
    </source>
</evidence>
<evidence type="ECO:0000256" key="1">
    <source>
        <dbReference type="SAM" id="MobiDB-lite"/>
    </source>
</evidence>
<feature type="compositionally biased region" description="Basic residues" evidence="1">
    <location>
        <begin position="138"/>
        <end position="150"/>
    </location>
</feature>
<dbReference type="AlphaFoldDB" id="A0A0F9MED4"/>
<reference evidence="2" key="1">
    <citation type="journal article" date="2015" name="Nature">
        <title>Complex archaea that bridge the gap between prokaryotes and eukaryotes.</title>
        <authorList>
            <person name="Spang A."/>
            <person name="Saw J.H."/>
            <person name="Jorgensen S.L."/>
            <person name="Zaremba-Niedzwiedzka K."/>
            <person name="Martijn J."/>
            <person name="Lind A.E."/>
            <person name="van Eijk R."/>
            <person name="Schleper C."/>
            <person name="Guy L."/>
            <person name="Ettema T.J."/>
        </authorList>
    </citation>
    <scope>NUCLEOTIDE SEQUENCE</scope>
</reference>
<gene>
    <name evidence="2" type="ORF">LCGC14_1099760</name>
</gene>
<comment type="caution">
    <text evidence="2">The sequence shown here is derived from an EMBL/GenBank/DDBJ whole genome shotgun (WGS) entry which is preliminary data.</text>
</comment>
<name>A0A0F9MED4_9ZZZZ</name>
<accession>A0A0F9MED4</accession>
<dbReference type="EMBL" id="LAZR01004945">
    <property type="protein sequence ID" value="KKN04204.1"/>
    <property type="molecule type" value="Genomic_DNA"/>
</dbReference>
<sequence length="249" mass="26647">MSTALTTRKLTKGQIQQLSTYTDPGTILAVLKKKGWTIEKAVDKLVDIIDDTDTKVSTQLAAIKYLNQMVIDSMERSGLMVMASKTVRGEDGEEITFTGHMVSSNLQGPSSAQTTIEDLKGEDYPDKEQEDVQEKPKKTGKGKRKSKKPNRGGGKGTAGERPESDDGAGGTTEAGLSGTKTKNRGNAGDNSRHEEGGGGNIQGRTTEAGLSDDLHTSKYPEIHLDAFKGLAVPPESRVTGPADSTKDYF</sequence>
<feature type="region of interest" description="Disordered" evidence="1">
    <location>
        <begin position="229"/>
        <end position="249"/>
    </location>
</feature>
<protein>
    <submittedName>
        <fullName evidence="2">Uncharacterized protein</fullName>
    </submittedName>
</protein>
<feature type="region of interest" description="Disordered" evidence="1">
    <location>
        <begin position="122"/>
        <end position="217"/>
    </location>
</feature>